<dbReference type="AlphaFoldDB" id="A0A0F9THD9"/>
<protein>
    <submittedName>
        <fullName evidence="1">Uncharacterized protein</fullName>
    </submittedName>
</protein>
<reference evidence="1" key="1">
    <citation type="journal article" date="2015" name="Nature">
        <title>Complex archaea that bridge the gap between prokaryotes and eukaryotes.</title>
        <authorList>
            <person name="Spang A."/>
            <person name="Saw J.H."/>
            <person name="Jorgensen S.L."/>
            <person name="Zaremba-Niedzwiedzka K."/>
            <person name="Martijn J."/>
            <person name="Lind A.E."/>
            <person name="van Eijk R."/>
            <person name="Schleper C."/>
            <person name="Guy L."/>
            <person name="Ettema T.J."/>
        </authorList>
    </citation>
    <scope>NUCLEOTIDE SEQUENCE</scope>
</reference>
<accession>A0A0F9THD9</accession>
<gene>
    <name evidence="1" type="ORF">LCGC14_0728900</name>
</gene>
<comment type="caution">
    <text evidence="1">The sequence shown here is derived from an EMBL/GenBank/DDBJ whole genome shotgun (WGS) entry which is preliminary data.</text>
</comment>
<dbReference type="EMBL" id="LAZR01001681">
    <property type="protein sequence ID" value="KKN40868.1"/>
    <property type="molecule type" value="Genomic_DNA"/>
</dbReference>
<proteinExistence type="predicted"/>
<sequence length="50" mass="5930">MIFKINKIGDRYFFARNGKEWEIMKMFDKLTKEGINSIKIEIAHGDELIP</sequence>
<name>A0A0F9THD9_9ZZZZ</name>
<evidence type="ECO:0000313" key="1">
    <source>
        <dbReference type="EMBL" id="KKN40868.1"/>
    </source>
</evidence>
<organism evidence="1">
    <name type="scientific">marine sediment metagenome</name>
    <dbReference type="NCBI Taxonomy" id="412755"/>
    <lineage>
        <taxon>unclassified sequences</taxon>
        <taxon>metagenomes</taxon>
        <taxon>ecological metagenomes</taxon>
    </lineage>
</organism>